<dbReference type="InterPro" id="IPR052922">
    <property type="entry name" value="Cytidylate_Kinase-2"/>
</dbReference>
<dbReference type="OrthoDB" id="5508973at2"/>
<dbReference type="Pfam" id="PF13238">
    <property type="entry name" value="AAA_18"/>
    <property type="match status" value="1"/>
</dbReference>
<reference evidence="1 2" key="1">
    <citation type="submission" date="2017-05" db="EMBL/GenBank/DDBJ databases">
        <authorList>
            <person name="Song R."/>
            <person name="Chenine A.L."/>
            <person name="Ruprecht R.M."/>
        </authorList>
    </citation>
    <scope>NUCLEOTIDE SEQUENCE [LARGE SCALE GENOMIC DNA]</scope>
    <source>
        <strain evidence="1 2">CECT 8899</strain>
    </source>
</reference>
<accession>A0A238LDA7</accession>
<dbReference type="AlphaFoldDB" id="A0A238LDA7"/>
<dbReference type="SUPFAM" id="SSF52540">
    <property type="entry name" value="P-loop containing nucleoside triphosphate hydrolases"/>
    <property type="match status" value="1"/>
</dbReference>
<dbReference type="EMBL" id="FXZK01000003">
    <property type="protein sequence ID" value="SMY07697.1"/>
    <property type="molecule type" value="Genomic_DNA"/>
</dbReference>
<evidence type="ECO:0008006" key="3">
    <source>
        <dbReference type="Google" id="ProtNLM"/>
    </source>
</evidence>
<dbReference type="PANTHER" id="PTHR37816:SF2">
    <property type="entry name" value="DNA TOPOLOGY MODULATION PROTEIN FLAR-RELATED PROTEIN"/>
    <property type="match status" value="1"/>
</dbReference>
<dbReference type="Gene3D" id="3.40.50.300">
    <property type="entry name" value="P-loop containing nucleotide triphosphate hydrolases"/>
    <property type="match status" value="1"/>
</dbReference>
<keyword evidence="2" id="KW-1185">Reference proteome</keyword>
<name>A0A238LDA7_9RHOB</name>
<sequence length="180" mass="20103">MTPCRVHITGASASGTTTLGRALATAWSVPCHDTDDFYWYPSNPPYQTKRPDDERLALMRSLFVPRPAWVLTGSLMGWGNQLIPEFDLAVFLTLDPDIRLARLAAREANRPDADLLAAGGPLYEAHQAFLRWASRYDDPEFKGRSRKRHEEWLATLACPVICLDSSAPVQDLVAAILSHR</sequence>
<dbReference type="PANTHER" id="PTHR37816">
    <property type="entry name" value="YALI0E33011P"/>
    <property type="match status" value="1"/>
</dbReference>
<evidence type="ECO:0000313" key="1">
    <source>
        <dbReference type="EMBL" id="SMY07697.1"/>
    </source>
</evidence>
<gene>
    <name evidence="1" type="ORF">LOM8899_01837</name>
</gene>
<protein>
    <recommendedName>
        <fullName evidence="3">Topology modulation protein</fullName>
    </recommendedName>
</protein>
<proteinExistence type="predicted"/>
<organism evidence="1 2">
    <name type="scientific">Flavimaricola marinus</name>
    <dbReference type="NCBI Taxonomy" id="1819565"/>
    <lineage>
        <taxon>Bacteria</taxon>
        <taxon>Pseudomonadati</taxon>
        <taxon>Pseudomonadota</taxon>
        <taxon>Alphaproteobacteria</taxon>
        <taxon>Rhodobacterales</taxon>
        <taxon>Paracoccaceae</taxon>
        <taxon>Flavimaricola</taxon>
    </lineage>
</organism>
<dbReference type="InterPro" id="IPR027417">
    <property type="entry name" value="P-loop_NTPase"/>
</dbReference>
<evidence type="ECO:0000313" key="2">
    <source>
        <dbReference type="Proteomes" id="UP000201613"/>
    </source>
</evidence>
<dbReference type="Proteomes" id="UP000201613">
    <property type="component" value="Unassembled WGS sequence"/>
</dbReference>
<dbReference type="RefSeq" id="WP_093991909.1">
    <property type="nucleotide sequence ID" value="NZ_FXZK01000003.1"/>
</dbReference>
<dbReference type="NCBIfam" id="NF004861">
    <property type="entry name" value="PRK06217.1"/>
    <property type="match status" value="1"/>
</dbReference>